<feature type="non-terminal residue" evidence="8">
    <location>
        <position position="56"/>
    </location>
</feature>
<evidence type="ECO:0000256" key="2">
    <source>
        <dbReference type="ARBA" id="ARBA00022695"/>
    </source>
</evidence>
<dbReference type="SUPFAM" id="SSF56672">
    <property type="entry name" value="DNA/RNA polymerases"/>
    <property type="match status" value="1"/>
</dbReference>
<keyword evidence="1" id="KW-0808">Transferase</keyword>
<dbReference type="Pfam" id="PF06817">
    <property type="entry name" value="RVT_thumb"/>
    <property type="match status" value="1"/>
</dbReference>
<dbReference type="GO" id="GO:0004519">
    <property type="term" value="F:endonuclease activity"/>
    <property type="evidence" value="ECO:0007669"/>
    <property type="project" value="UniProtKB-KW"/>
</dbReference>
<organism evidence="8 9">
    <name type="scientific">Fregata magnificens</name>
    <name type="common">Magnificent frigatebird</name>
    <dbReference type="NCBI Taxonomy" id="37042"/>
    <lineage>
        <taxon>Eukaryota</taxon>
        <taxon>Metazoa</taxon>
        <taxon>Chordata</taxon>
        <taxon>Craniata</taxon>
        <taxon>Vertebrata</taxon>
        <taxon>Euteleostomi</taxon>
        <taxon>Archelosauria</taxon>
        <taxon>Archosauria</taxon>
        <taxon>Dinosauria</taxon>
        <taxon>Saurischia</taxon>
        <taxon>Theropoda</taxon>
        <taxon>Coelurosauria</taxon>
        <taxon>Aves</taxon>
        <taxon>Neognathae</taxon>
        <taxon>Neoaves</taxon>
        <taxon>Aequornithes</taxon>
        <taxon>Suliformes</taxon>
        <taxon>Fregatidae</taxon>
        <taxon>Fregata</taxon>
    </lineage>
</organism>
<evidence type="ECO:0000259" key="7">
    <source>
        <dbReference type="Pfam" id="PF06817"/>
    </source>
</evidence>
<evidence type="ECO:0000256" key="3">
    <source>
        <dbReference type="ARBA" id="ARBA00022722"/>
    </source>
</evidence>
<dbReference type="GO" id="GO:0003964">
    <property type="term" value="F:RNA-directed DNA polymerase activity"/>
    <property type="evidence" value="ECO:0007669"/>
    <property type="project" value="UniProtKB-KW"/>
</dbReference>
<dbReference type="EMBL" id="WAAD01017223">
    <property type="protein sequence ID" value="NWH47920.1"/>
    <property type="molecule type" value="Genomic_DNA"/>
</dbReference>
<accession>A0A850VZY0</accession>
<evidence type="ECO:0000256" key="1">
    <source>
        <dbReference type="ARBA" id="ARBA00022679"/>
    </source>
</evidence>
<dbReference type="PANTHER" id="PTHR41694">
    <property type="entry name" value="ENDOGENOUS RETROVIRUS GROUP K MEMBER POL PROTEIN"/>
    <property type="match status" value="1"/>
</dbReference>
<sequence length="56" mass="6205">TIQPQQVKIVAPVKTLNDVQKLLGAINWVRPLLGITMEDLHPLFMMLKGDPDLASP</sequence>
<dbReference type="InterPro" id="IPR043502">
    <property type="entry name" value="DNA/RNA_pol_sf"/>
</dbReference>
<dbReference type="AlphaFoldDB" id="A0A850VZY0"/>
<evidence type="ECO:0000313" key="9">
    <source>
        <dbReference type="Proteomes" id="UP000632118"/>
    </source>
</evidence>
<reference evidence="8" key="1">
    <citation type="submission" date="2019-09" db="EMBL/GenBank/DDBJ databases">
        <title>Bird 10,000 Genomes (B10K) Project - Family phase.</title>
        <authorList>
            <person name="Zhang G."/>
        </authorList>
    </citation>
    <scope>NUCLEOTIDE SEQUENCE</scope>
    <source>
        <strain evidence="8">B10K-DU-002-48</strain>
        <tissue evidence="8">Muscle</tissue>
    </source>
</reference>
<dbReference type="OrthoDB" id="422540at2759"/>
<evidence type="ECO:0000313" key="8">
    <source>
        <dbReference type="EMBL" id="NWH47920.1"/>
    </source>
</evidence>
<keyword evidence="6" id="KW-0695">RNA-directed DNA polymerase</keyword>
<dbReference type="Proteomes" id="UP000632118">
    <property type="component" value="Unassembled WGS sequence"/>
</dbReference>
<keyword evidence="4" id="KW-0255">Endonuclease</keyword>
<evidence type="ECO:0000256" key="6">
    <source>
        <dbReference type="ARBA" id="ARBA00022918"/>
    </source>
</evidence>
<dbReference type="InterPro" id="IPR043128">
    <property type="entry name" value="Rev_trsase/Diguanyl_cyclase"/>
</dbReference>
<dbReference type="InterPro" id="IPR010661">
    <property type="entry name" value="RVT_thumb"/>
</dbReference>
<dbReference type="Gene3D" id="3.30.70.270">
    <property type="match status" value="1"/>
</dbReference>
<keyword evidence="2" id="KW-0548">Nucleotidyltransferase</keyword>
<proteinExistence type="predicted"/>
<keyword evidence="5" id="KW-0378">Hydrolase</keyword>
<evidence type="ECO:0000256" key="5">
    <source>
        <dbReference type="ARBA" id="ARBA00022801"/>
    </source>
</evidence>
<feature type="domain" description="Reverse transcriptase thumb" evidence="7">
    <location>
        <begin position="5"/>
        <end position="56"/>
    </location>
</feature>
<dbReference type="GO" id="GO:0016787">
    <property type="term" value="F:hydrolase activity"/>
    <property type="evidence" value="ECO:0007669"/>
    <property type="project" value="UniProtKB-KW"/>
</dbReference>
<keyword evidence="3" id="KW-0540">Nuclease</keyword>
<evidence type="ECO:0000256" key="4">
    <source>
        <dbReference type="ARBA" id="ARBA00022759"/>
    </source>
</evidence>
<gene>
    <name evidence="8" type="primary">Ervk6_1</name>
    <name evidence="8" type="ORF">FREMAG_R14195</name>
</gene>
<keyword evidence="9" id="KW-1185">Reference proteome</keyword>
<name>A0A850VZY0_FREMA</name>
<dbReference type="GO" id="GO:0035613">
    <property type="term" value="F:RNA stem-loop binding"/>
    <property type="evidence" value="ECO:0007669"/>
    <property type="project" value="TreeGrafter"/>
</dbReference>
<feature type="non-terminal residue" evidence="8">
    <location>
        <position position="1"/>
    </location>
</feature>
<protein>
    <submittedName>
        <fullName evidence="8">POK6 protein</fullName>
    </submittedName>
</protein>
<comment type="caution">
    <text evidence="8">The sequence shown here is derived from an EMBL/GenBank/DDBJ whole genome shotgun (WGS) entry which is preliminary data.</text>
</comment>
<dbReference type="PANTHER" id="PTHR41694:SF3">
    <property type="entry name" value="RNA-DIRECTED DNA POLYMERASE-RELATED"/>
    <property type="match status" value="1"/>
</dbReference>